<dbReference type="Proteomes" id="UP000019700">
    <property type="component" value="Genome"/>
</dbReference>
<protein>
    <submittedName>
        <fullName evidence="1">Uncharacterized protein</fullName>
    </submittedName>
</protein>
<dbReference type="KEGG" id="vg:18938390"/>
<organism evidence="1 2">
    <name type="scientific">Microbacterium phage vB_MoxS-ISF9</name>
    <dbReference type="NCBI Taxonomy" id="1458670"/>
    <lineage>
        <taxon>Viruses</taxon>
        <taxon>Duplodnaviria</taxon>
        <taxon>Heunggongvirae</taxon>
        <taxon>Uroviricota</taxon>
        <taxon>Caudoviricetes</taxon>
        <taxon>Farahnazvirus</taxon>
        <taxon>Farahnazvirus ISF9</taxon>
    </lineage>
</organism>
<keyword evidence="2" id="KW-1185">Reference proteome</keyword>
<reference evidence="1 2" key="1">
    <citation type="journal article" date="2014" name="Arch. Virol.">
        <title>Complete genome sequence of a novel phage, vB_MoxS-ISF9, infecting methylotrophic Microbacterium: first report of a virulent Microbacterium phage.</title>
        <authorList>
            <person name="Zamani I."/>
            <person name="Bouzari M."/>
            <person name="Emtiazi G."/>
            <person name="Ghasemi S.M."/>
            <person name="Chang H.I."/>
        </authorList>
    </citation>
    <scope>NUCLEOTIDE SEQUENCE [LARGE SCALE GENOMIC DNA]</scope>
</reference>
<dbReference type="GeneID" id="18938390"/>
<dbReference type="EMBL" id="KJ173786">
    <property type="protein sequence ID" value="AHL18549.1"/>
    <property type="molecule type" value="Genomic_DNA"/>
</dbReference>
<dbReference type="RefSeq" id="YP_009021524.1">
    <property type="nucleotide sequence ID" value="NC_023859.1"/>
</dbReference>
<proteinExistence type="predicted"/>
<gene>
    <name evidence="1" type="ORF">ISF9_079</name>
</gene>
<sequence>MENSGEIKVGDYVKLVGAGWGDRRNAVVRVDERRSSGAFWSNSPGVKSVTNNHGIPYSERYAVEVVQRQGERRYAVAVLRGERHHWGVIDSQQPGKYIPALNERVAAMIVDSLHDGRFTPQQYTWQAINEQTAAAHAAQATVEATEECPKWSEPIDALVESVERLVAVGFSQQAAVKIAHEAYDRRQTP</sequence>
<accession>W8NP03</accession>
<name>W8NP03_9CAUD</name>
<evidence type="ECO:0000313" key="1">
    <source>
        <dbReference type="EMBL" id="AHL18549.1"/>
    </source>
</evidence>
<evidence type="ECO:0000313" key="2">
    <source>
        <dbReference type="Proteomes" id="UP000019700"/>
    </source>
</evidence>